<gene>
    <name evidence="2" type="ORF">RG47T_2833</name>
</gene>
<keyword evidence="1" id="KW-0472">Membrane</keyword>
<name>A0A1Q6A072_9SPHI</name>
<evidence type="ECO:0000256" key="1">
    <source>
        <dbReference type="SAM" id="Phobius"/>
    </source>
</evidence>
<dbReference type="STRING" id="1302689.RG47T_2833"/>
<dbReference type="RefSeq" id="WP_074489997.1">
    <property type="nucleotide sequence ID" value="NZ_FPAM01000018.1"/>
</dbReference>
<dbReference type="AlphaFoldDB" id="A0A1Q6A072"/>
<feature type="transmembrane region" description="Helical" evidence="1">
    <location>
        <begin position="20"/>
        <end position="42"/>
    </location>
</feature>
<dbReference type="EMBL" id="MPPL01000001">
    <property type="protein sequence ID" value="OKS87372.1"/>
    <property type="molecule type" value="Genomic_DNA"/>
</dbReference>
<feature type="transmembrane region" description="Helical" evidence="1">
    <location>
        <begin position="49"/>
        <end position="68"/>
    </location>
</feature>
<proteinExistence type="predicted"/>
<keyword evidence="1" id="KW-1133">Transmembrane helix</keyword>
<feature type="transmembrane region" description="Helical" evidence="1">
    <location>
        <begin position="110"/>
        <end position="131"/>
    </location>
</feature>
<dbReference type="Proteomes" id="UP000186720">
    <property type="component" value="Unassembled WGS sequence"/>
</dbReference>
<evidence type="ECO:0000313" key="3">
    <source>
        <dbReference type="Proteomes" id="UP000186720"/>
    </source>
</evidence>
<protein>
    <submittedName>
        <fullName evidence="2">Uncharacterized protein</fullName>
    </submittedName>
</protein>
<keyword evidence="1" id="KW-0812">Transmembrane</keyword>
<reference evidence="2 3" key="1">
    <citation type="submission" date="2016-11" db="EMBL/GenBank/DDBJ databases">
        <title>Whole Genome Sequencing of Mucilaginibacter polytrichastri RG4-7(T) isolated from the moss sample.</title>
        <authorList>
            <person name="Li Y."/>
        </authorList>
    </citation>
    <scope>NUCLEOTIDE SEQUENCE [LARGE SCALE GENOMIC DNA]</scope>
    <source>
        <strain evidence="2 3">RG4-7</strain>
    </source>
</reference>
<comment type="caution">
    <text evidence="2">The sequence shown here is derived from an EMBL/GenBank/DDBJ whole genome shotgun (WGS) entry which is preliminary data.</text>
</comment>
<sequence>MNTLKVILITTVLIIADAILGHYLSIAALIFTFVIAGIIAYLSAKFNTPVWLCMLLVIAPILVTDITIKLTNNGNDFEAAGLTNLFFIFNVVVSTIIILSVLIKYHKQKTIYIISSSLIMLAIAYAHLSYFDFLGLTENTNASATKAISIKNNIFIGDLIFSDKQIIYKSDTLKIIDGWCEKQVIVDHTHLIKKYNIDSSINYVVHLKSNKKFKDLQIYYKVNDGDINGSNPADSFLTFSDVRSAPQPLITFFKLNHIIKNSTTIKQISIVPPFKNY</sequence>
<evidence type="ECO:0000313" key="2">
    <source>
        <dbReference type="EMBL" id="OKS87372.1"/>
    </source>
</evidence>
<accession>A0A1Q6A072</accession>
<feature type="transmembrane region" description="Helical" evidence="1">
    <location>
        <begin position="80"/>
        <end position="103"/>
    </location>
</feature>
<keyword evidence="3" id="KW-1185">Reference proteome</keyword>
<organism evidence="2 3">
    <name type="scientific">Mucilaginibacter polytrichastri</name>
    <dbReference type="NCBI Taxonomy" id="1302689"/>
    <lineage>
        <taxon>Bacteria</taxon>
        <taxon>Pseudomonadati</taxon>
        <taxon>Bacteroidota</taxon>
        <taxon>Sphingobacteriia</taxon>
        <taxon>Sphingobacteriales</taxon>
        <taxon>Sphingobacteriaceae</taxon>
        <taxon>Mucilaginibacter</taxon>
    </lineage>
</organism>